<reference evidence="3" key="1">
    <citation type="submission" date="2020-05" db="EMBL/GenBank/DDBJ databases">
        <title>Frigoriglobus tundricola gen. nov., sp. nov., a psychrotolerant cellulolytic planctomycete of the family Gemmataceae with two divergent copies of 16S rRNA gene.</title>
        <authorList>
            <person name="Kulichevskaya I.S."/>
            <person name="Ivanova A.A."/>
            <person name="Naumoff D.G."/>
            <person name="Beletsky A.V."/>
            <person name="Rijpstra W.I.C."/>
            <person name="Sinninghe Damste J.S."/>
            <person name="Mardanov A.V."/>
            <person name="Ravin N.V."/>
            <person name="Dedysh S.N."/>
        </authorList>
    </citation>
    <scope>NUCLEOTIDE SEQUENCE [LARGE SCALE GENOMIC DNA]</scope>
    <source>
        <strain evidence="3">PL17</strain>
    </source>
</reference>
<dbReference type="PROSITE" id="PS00383">
    <property type="entry name" value="TYR_PHOSPHATASE_1"/>
    <property type="match status" value="1"/>
</dbReference>
<dbReference type="Pfam" id="PF00782">
    <property type="entry name" value="DSPc"/>
    <property type="match status" value="1"/>
</dbReference>
<dbReference type="InterPro" id="IPR000387">
    <property type="entry name" value="Tyr_Pase_dom"/>
</dbReference>
<gene>
    <name evidence="2" type="ORF">FTUN_3965</name>
</gene>
<dbReference type="CDD" id="cd14498">
    <property type="entry name" value="DSP"/>
    <property type="match status" value="1"/>
</dbReference>
<dbReference type="InterPro" id="IPR000340">
    <property type="entry name" value="Dual-sp_phosphatase_cat-dom"/>
</dbReference>
<dbReference type="Proteomes" id="UP000503447">
    <property type="component" value="Chromosome"/>
</dbReference>
<name>A0A6M5YR32_9BACT</name>
<dbReference type="Gene3D" id="3.90.190.10">
    <property type="entry name" value="Protein tyrosine phosphatase superfamily"/>
    <property type="match status" value="1"/>
</dbReference>
<dbReference type="PROSITE" id="PS50056">
    <property type="entry name" value="TYR_PHOSPHATASE_2"/>
    <property type="match status" value="1"/>
</dbReference>
<organism evidence="2 3">
    <name type="scientific">Frigoriglobus tundricola</name>
    <dbReference type="NCBI Taxonomy" id="2774151"/>
    <lineage>
        <taxon>Bacteria</taxon>
        <taxon>Pseudomonadati</taxon>
        <taxon>Planctomycetota</taxon>
        <taxon>Planctomycetia</taxon>
        <taxon>Gemmatales</taxon>
        <taxon>Gemmataceae</taxon>
        <taxon>Frigoriglobus</taxon>
    </lineage>
</organism>
<accession>A0A6M5YR32</accession>
<dbReference type="SUPFAM" id="SSF52799">
    <property type="entry name" value="(Phosphotyrosine protein) phosphatases II"/>
    <property type="match status" value="1"/>
</dbReference>
<dbReference type="InterPro" id="IPR029021">
    <property type="entry name" value="Prot-tyrosine_phosphatase-like"/>
</dbReference>
<evidence type="ECO:0000313" key="2">
    <source>
        <dbReference type="EMBL" id="QJW96408.1"/>
    </source>
</evidence>
<proteinExistence type="predicted"/>
<dbReference type="AlphaFoldDB" id="A0A6M5YR32"/>
<dbReference type="RefSeq" id="WP_171471995.1">
    <property type="nucleotide sequence ID" value="NZ_CP053452.2"/>
</dbReference>
<feature type="domain" description="Tyrosine specific protein phosphatases" evidence="1">
    <location>
        <begin position="63"/>
        <end position="131"/>
    </location>
</feature>
<keyword evidence="3" id="KW-1185">Reference proteome</keyword>
<dbReference type="InterPro" id="IPR016130">
    <property type="entry name" value="Tyr_Pase_AS"/>
</dbReference>
<dbReference type="KEGG" id="ftj:FTUN_3965"/>
<protein>
    <recommendedName>
        <fullName evidence="1">Tyrosine specific protein phosphatases domain-containing protein</fullName>
    </recommendedName>
</protein>
<sequence>MYRITECLSVGPFASAERAANLLTAGVTHVLNVSDRPSHLSAAHGFVEIADVAMSDSQRLPSFTTVRTLDTLHRMASAPGAHVYVHCMMGQLRSPTIIWLYLIALGVPAKDARDWIESRAPDAVAGHHRMVDESHVLLAQKHGLAHFFPHPRDNLIIPYPPTESEEE</sequence>
<evidence type="ECO:0000259" key="1">
    <source>
        <dbReference type="PROSITE" id="PS50056"/>
    </source>
</evidence>
<evidence type="ECO:0000313" key="3">
    <source>
        <dbReference type="Proteomes" id="UP000503447"/>
    </source>
</evidence>
<dbReference type="EMBL" id="CP053452">
    <property type="protein sequence ID" value="QJW96408.1"/>
    <property type="molecule type" value="Genomic_DNA"/>
</dbReference>